<proteinExistence type="inferred from homology"/>
<dbReference type="UniPathway" id="UPA00138"/>
<comment type="subunit">
    <text evidence="4">Monomer.</text>
</comment>
<feature type="domain" description="Phosphoenolpyruvate carboxykinase GTP-utilising N-terminal" evidence="13">
    <location>
        <begin position="2"/>
        <end position="181"/>
    </location>
</feature>
<dbReference type="GO" id="GO:0046327">
    <property type="term" value="P:glycerol biosynthetic process from pyruvate"/>
    <property type="evidence" value="ECO:0007669"/>
    <property type="project" value="TreeGrafter"/>
</dbReference>
<evidence type="ECO:0000259" key="12">
    <source>
        <dbReference type="Pfam" id="PF00821"/>
    </source>
</evidence>
<comment type="similarity">
    <text evidence="3">Belongs to the phosphoenolpyruvate carboxykinase [GTP] family.</text>
</comment>
<dbReference type="Pfam" id="PF00821">
    <property type="entry name" value="PEPCK_GTP"/>
    <property type="match status" value="2"/>
</dbReference>
<dbReference type="Pfam" id="PF17297">
    <property type="entry name" value="PEPCK_N"/>
    <property type="match status" value="1"/>
</dbReference>
<dbReference type="GO" id="GO:0030145">
    <property type="term" value="F:manganese ion binding"/>
    <property type="evidence" value="ECO:0007669"/>
    <property type="project" value="TreeGrafter"/>
</dbReference>
<dbReference type="GO" id="GO:0006107">
    <property type="term" value="P:oxaloacetate metabolic process"/>
    <property type="evidence" value="ECO:0007669"/>
    <property type="project" value="TreeGrafter"/>
</dbReference>
<accession>A0A8B9DNQ2</accession>
<dbReference type="InterPro" id="IPR035078">
    <property type="entry name" value="PEP_carboxykinase_GTP_N"/>
</dbReference>
<keyword evidence="7" id="KW-0547">Nucleotide-binding</keyword>
<dbReference type="PANTHER" id="PTHR11561:SF11">
    <property type="entry name" value="PHOSPHOENOLPYRUVATE CARBOXYKINASE [GTP], MITOCHONDRIAL"/>
    <property type="match status" value="1"/>
</dbReference>
<dbReference type="EC" id="4.1.1.32" evidence="5"/>
<evidence type="ECO:0000256" key="3">
    <source>
        <dbReference type="ARBA" id="ARBA00005796"/>
    </source>
</evidence>
<protein>
    <recommendedName>
        <fullName evidence="5">phosphoenolpyruvate carboxykinase (GTP)</fullName>
        <ecNumber evidence="5">4.1.1.32</ecNumber>
    </recommendedName>
</protein>
<dbReference type="PANTHER" id="PTHR11561">
    <property type="entry name" value="PHOSPHOENOLPYRUVATE CARBOXYKINASE"/>
    <property type="match status" value="1"/>
</dbReference>
<dbReference type="SUPFAM" id="SSF68923">
    <property type="entry name" value="PEP carboxykinase N-terminal domain"/>
    <property type="match status" value="1"/>
</dbReference>
<dbReference type="InterPro" id="IPR008209">
    <property type="entry name" value="PEP_carboxykinase_GTP"/>
</dbReference>
<evidence type="ECO:0000256" key="4">
    <source>
        <dbReference type="ARBA" id="ARBA00011245"/>
    </source>
</evidence>
<dbReference type="GO" id="GO:0019543">
    <property type="term" value="P:propionate catabolic process"/>
    <property type="evidence" value="ECO:0007669"/>
    <property type="project" value="TreeGrafter"/>
</dbReference>
<comment type="cofactor">
    <cofactor evidence="1">
        <name>Mn(2+)</name>
        <dbReference type="ChEBI" id="CHEBI:29035"/>
    </cofactor>
</comment>
<feature type="domain" description="Phosphoenolpyruvate carboxykinase C-terminal P-loop" evidence="12">
    <location>
        <begin position="185"/>
        <end position="247"/>
    </location>
</feature>
<comment type="pathway">
    <text evidence="2">Carbohydrate biosynthesis; gluconeogenesis.</text>
</comment>
<dbReference type="InterPro" id="IPR035077">
    <property type="entry name" value="PEP_carboxykinase_GTP_C"/>
</dbReference>
<dbReference type="GO" id="GO:0005829">
    <property type="term" value="C:cytosol"/>
    <property type="evidence" value="ECO:0007669"/>
    <property type="project" value="TreeGrafter"/>
</dbReference>
<dbReference type="GO" id="GO:0070365">
    <property type="term" value="P:hepatocyte differentiation"/>
    <property type="evidence" value="ECO:0007669"/>
    <property type="project" value="TreeGrafter"/>
</dbReference>
<evidence type="ECO:0000256" key="9">
    <source>
        <dbReference type="ARBA" id="ARBA00023134"/>
    </source>
</evidence>
<keyword evidence="8" id="KW-0210">Decarboxylase</keyword>
<dbReference type="PROSITE" id="PS00505">
    <property type="entry name" value="PEPCK_GTP"/>
    <property type="match status" value="1"/>
</dbReference>
<dbReference type="InterPro" id="IPR013035">
    <property type="entry name" value="PEP_carboxykinase_C"/>
</dbReference>
<dbReference type="CDD" id="cd00819">
    <property type="entry name" value="PEPCK_GTP"/>
    <property type="match status" value="1"/>
</dbReference>
<evidence type="ECO:0000256" key="11">
    <source>
        <dbReference type="ARBA" id="ARBA00023239"/>
    </source>
</evidence>
<dbReference type="AlphaFoldDB" id="A0A8B9DNQ2"/>
<feature type="domain" description="Phosphoenolpyruvate carboxykinase C-terminal P-loop" evidence="12">
    <location>
        <begin position="256"/>
        <end position="459"/>
    </location>
</feature>
<keyword evidence="11" id="KW-0456">Lyase</keyword>
<dbReference type="Proteomes" id="UP000694521">
    <property type="component" value="Unplaced"/>
</dbReference>
<evidence type="ECO:0000256" key="7">
    <source>
        <dbReference type="ARBA" id="ARBA00022741"/>
    </source>
</evidence>
<dbReference type="GO" id="GO:0071549">
    <property type="term" value="P:cellular response to dexamethasone stimulus"/>
    <property type="evidence" value="ECO:0007669"/>
    <property type="project" value="TreeGrafter"/>
</dbReference>
<evidence type="ECO:0000256" key="1">
    <source>
        <dbReference type="ARBA" id="ARBA00001936"/>
    </source>
</evidence>
<dbReference type="InterPro" id="IPR008210">
    <property type="entry name" value="PEP_carboxykinase_N"/>
</dbReference>
<dbReference type="GO" id="GO:0032869">
    <property type="term" value="P:cellular response to insulin stimulus"/>
    <property type="evidence" value="ECO:0007669"/>
    <property type="project" value="TreeGrafter"/>
</dbReference>
<organism evidence="14 15">
    <name type="scientific">Anser cygnoides</name>
    <name type="common">Swan goose</name>
    <dbReference type="NCBI Taxonomy" id="8845"/>
    <lineage>
        <taxon>Eukaryota</taxon>
        <taxon>Metazoa</taxon>
        <taxon>Chordata</taxon>
        <taxon>Craniata</taxon>
        <taxon>Vertebrata</taxon>
        <taxon>Euteleostomi</taxon>
        <taxon>Archelosauria</taxon>
        <taxon>Archosauria</taxon>
        <taxon>Dinosauria</taxon>
        <taxon>Saurischia</taxon>
        <taxon>Theropoda</taxon>
        <taxon>Coelurosauria</taxon>
        <taxon>Aves</taxon>
        <taxon>Neognathae</taxon>
        <taxon>Galloanserae</taxon>
        <taxon>Anseriformes</taxon>
        <taxon>Anatidae</taxon>
        <taxon>Anserinae</taxon>
        <taxon>Anser</taxon>
    </lineage>
</organism>
<keyword evidence="6" id="KW-0479">Metal-binding</keyword>
<dbReference type="GO" id="GO:0005525">
    <property type="term" value="F:GTP binding"/>
    <property type="evidence" value="ECO:0007669"/>
    <property type="project" value="UniProtKB-KW"/>
</dbReference>
<dbReference type="HAMAP" id="MF_00452">
    <property type="entry name" value="PEPCK_GTP"/>
    <property type="match status" value="1"/>
</dbReference>
<dbReference type="GO" id="GO:0042594">
    <property type="term" value="P:response to starvation"/>
    <property type="evidence" value="ECO:0007669"/>
    <property type="project" value="TreeGrafter"/>
</dbReference>
<evidence type="ECO:0000256" key="8">
    <source>
        <dbReference type="ARBA" id="ARBA00022793"/>
    </source>
</evidence>
<evidence type="ECO:0000313" key="15">
    <source>
        <dbReference type="Proteomes" id="UP000694521"/>
    </source>
</evidence>
<evidence type="ECO:0000259" key="13">
    <source>
        <dbReference type="Pfam" id="PF17297"/>
    </source>
</evidence>
<evidence type="ECO:0000256" key="5">
    <source>
        <dbReference type="ARBA" id="ARBA00012306"/>
    </source>
</evidence>
<reference evidence="14" key="1">
    <citation type="submission" date="2025-08" db="UniProtKB">
        <authorList>
            <consortium name="Ensembl"/>
        </authorList>
    </citation>
    <scope>IDENTIFICATION</scope>
</reference>
<evidence type="ECO:0000256" key="2">
    <source>
        <dbReference type="ARBA" id="ARBA00004742"/>
    </source>
</evidence>
<keyword evidence="10" id="KW-0464">Manganese</keyword>
<dbReference type="GO" id="GO:0071333">
    <property type="term" value="P:cellular response to glucose stimulus"/>
    <property type="evidence" value="ECO:0007669"/>
    <property type="project" value="TreeGrafter"/>
</dbReference>
<dbReference type="SUPFAM" id="SSF53795">
    <property type="entry name" value="PEP carboxykinase-like"/>
    <property type="match status" value="1"/>
</dbReference>
<sequence>MARTDPRDVARVEGRTVLVTERERDAVPPRPQNGAPQLGNWMSPAELERAVQERFPGCMEGRTMYVIPFSMGPPSSPLAKLGVQLTDSPYVVASMRIMTRVGQHLLPALARGDFVRCLHSVGRPLPLREPLVNGWPCDPERTLVAHVPDRREIISYGSGYGGNSLLGKKCFALRIASRMARDEGWLAEHMLILGVTSPSGRKRYMAAAFPSACGKTNLAMMSPALPGWRVHCVGDDIAWMKFDAEGGPPARAFSWPATGFRDPEGVPIDAIIFGGRRPEGVPLVYEAFNWRHGVFVGSAMRSEATAAAEHKGRRLLHDPFAMRPFFGYNAGRYLAHWLAVGERAGARLPRLFHVNWFLRDPARPRHFLWPGFGHNARVLAWIFGRVEGEDTAQATPVGLVPREGALDLRGLPGVAHRQLFEVRKDFWEQEARELRAYYEENFGEDLPREVMAELEALEGRLKKM</sequence>
<dbReference type="GO" id="GO:0006094">
    <property type="term" value="P:gluconeogenesis"/>
    <property type="evidence" value="ECO:0007669"/>
    <property type="project" value="UniProtKB-UniPathway"/>
</dbReference>
<keyword evidence="9" id="KW-0342">GTP-binding</keyword>
<dbReference type="GO" id="GO:0004613">
    <property type="term" value="F:phosphoenolpyruvate carboxykinase (GTP) activity"/>
    <property type="evidence" value="ECO:0007669"/>
    <property type="project" value="UniProtKB-EC"/>
</dbReference>
<dbReference type="Gene3D" id="3.90.228.20">
    <property type="match status" value="1"/>
</dbReference>
<keyword evidence="15" id="KW-1185">Reference proteome</keyword>
<evidence type="ECO:0000313" key="14">
    <source>
        <dbReference type="Ensembl" id="ENSACDP00005009404.1"/>
    </source>
</evidence>
<evidence type="ECO:0000256" key="10">
    <source>
        <dbReference type="ARBA" id="ARBA00023211"/>
    </source>
</evidence>
<dbReference type="InterPro" id="IPR018091">
    <property type="entry name" value="PEP_carboxykin_GTP_CS"/>
</dbReference>
<name>A0A8B9DNQ2_ANSCY</name>
<dbReference type="Gene3D" id="3.40.449.10">
    <property type="entry name" value="Phosphoenolpyruvate Carboxykinase, domain 1"/>
    <property type="match status" value="1"/>
</dbReference>
<reference evidence="14" key="2">
    <citation type="submission" date="2025-09" db="UniProtKB">
        <authorList>
            <consortium name="Ensembl"/>
        </authorList>
    </citation>
    <scope>IDENTIFICATION</scope>
</reference>
<dbReference type="Ensembl" id="ENSACDT00005011303.1">
    <property type="protein sequence ID" value="ENSACDP00005009404.1"/>
    <property type="gene ID" value="ENSACDG00005006879.1"/>
</dbReference>
<evidence type="ECO:0000256" key="6">
    <source>
        <dbReference type="ARBA" id="ARBA00022723"/>
    </source>
</evidence>